<protein>
    <recommendedName>
        <fullName evidence="1">NAD(P)-binding domain-containing protein</fullName>
    </recommendedName>
</protein>
<dbReference type="InterPro" id="IPR052718">
    <property type="entry name" value="NmrA-type_oxidoreductase"/>
</dbReference>
<reference evidence="2 3" key="1">
    <citation type="journal article" date="2015" name="Genome Announc.">
        <title>Expanding the biotechnology potential of lactobacilli through comparative genomics of 213 strains and associated genera.</title>
        <authorList>
            <person name="Sun Z."/>
            <person name="Harris H.M."/>
            <person name="McCann A."/>
            <person name="Guo C."/>
            <person name="Argimon S."/>
            <person name="Zhang W."/>
            <person name="Yang X."/>
            <person name="Jeffery I.B."/>
            <person name="Cooney J.C."/>
            <person name="Kagawa T.F."/>
            <person name="Liu W."/>
            <person name="Song Y."/>
            <person name="Salvetti E."/>
            <person name="Wrobel A."/>
            <person name="Rasinkangas P."/>
            <person name="Parkhill J."/>
            <person name="Rea M.C."/>
            <person name="O'Sullivan O."/>
            <person name="Ritari J."/>
            <person name="Douillard F.P."/>
            <person name="Paul Ross R."/>
            <person name="Yang R."/>
            <person name="Briner A.E."/>
            <person name="Felis G.E."/>
            <person name="de Vos W.M."/>
            <person name="Barrangou R."/>
            <person name="Klaenhammer T.R."/>
            <person name="Caufield P.W."/>
            <person name="Cui Y."/>
            <person name="Zhang H."/>
            <person name="O'Toole P.W."/>
        </authorList>
    </citation>
    <scope>NUCLEOTIDE SEQUENCE [LARGE SCALE GENOMIC DNA]</scope>
    <source>
        <strain evidence="2 3">DSM 21376</strain>
    </source>
</reference>
<name>A0A023CW78_9LACO</name>
<comment type="caution">
    <text evidence="2">The sequence shown here is derived from an EMBL/GenBank/DDBJ whole genome shotgun (WGS) entry which is preliminary data.</text>
</comment>
<proteinExistence type="predicted"/>
<dbReference type="Gene3D" id="3.90.25.10">
    <property type="entry name" value="UDP-galactose 4-epimerase, domain 1"/>
    <property type="match status" value="1"/>
</dbReference>
<dbReference type="RefSeq" id="WP_034988070.1">
    <property type="nucleotide sequence ID" value="NZ_AYZF01000013.1"/>
</dbReference>
<keyword evidence="3" id="KW-1185">Reference proteome</keyword>
<dbReference type="InterPro" id="IPR036291">
    <property type="entry name" value="NAD(P)-bd_dom_sf"/>
</dbReference>
<dbReference type="InterPro" id="IPR016040">
    <property type="entry name" value="NAD(P)-bd_dom"/>
</dbReference>
<dbReference type="PATRIC" id="fig|1423806.3.peg.1366"/>
<gene>
    <name evidence="2" type="ORF">FD15_GL001345</name>
</gene>
<dbReference type="PANTHER" id="PTHR47129">
    <property type="entry name" value="QUINONE OXIDOREDUCTASE 2"/>
    <property type="match status" value="1"/>
</dbReference>
<organism evidence="2 3">
    <name type="scientific">Liquorilactobacillus sucicola DSM 21376 = JCM 15457</name>
    <dbReference type="NCBI Taxonomy" id="1423806"/>
    <lineage>
        <taxon>Bacteria</taxon>
        <taxon>Bacillati</taxon>
        <taxon>Bacillota</taxon>
        <taxon>Bacilli</taxon>
        <taxon>Lactobacillales</taxon>
        <taxon>Lactobacillaceae</taxon>
        <taxon>Liquorilactobacillus</taxon>
    </lineage>
</organism>
<dbReference type="Pfam" id="PF13460">
    <property type="entry name" value="NAD_binding_10"/>
    <property type="match status" value="1"/>
</dbReference>
<accession>A0A023CW78</accession>
<evidence type="ECO:0000259" key="1">
    <source>
        <dbReference type="Pfam" id="PF13460"/>
    </source>
</evidence>
<feature type="domain" description="NAD(P)-binding" evidence="1">
    <location>
        <begin position="18"/>
        <end position="189"/>
    </location>
</feature>
<dbReference type="Proteomes" id="UP000050961">
    <property type="component" value="Unassembled WGS sequence"/>
</dbReference>
<dbReference type="SUPFAM" id="SSF51735">
    <property type="entry name" value="NAD(P)-binding Rossmann-fold domains"/>
    <property type="match status" value="1"/>
</dbReference>
<dbReference type="AlphaFoldDB" id="A0A023CW78"/>
<dbReference type="EMBL" id="AYZF01000013">
    <property type="protein sequence ID" value="KRN06149.1"/>
    <property type="molecule type" value="Genomic_DNA"/>
</dbReference>
<dbReference type="OrthoDB" id="152510at2"/>
<dbReference type="PANTHER" id="PTHR47129:SF1">
    <property type="entry name" value="NMRA-LIKE DOMAIN-CONTAINING PROTEIN"/>
    <property type="match status" value="1"/>
</dbReference>
<dbReference type="eggNOG" id="COG0702">
    <property type="taxonomic scope" value="Bacteria"/>
</dbReference>
<dbReference type="STRING" id="1423806.FD15_GL001345"/>
<evidence type="ECO:0000313" key="3">
    <source>
        <dbReference type="Proteomes" id="UP000050961"/>
    </source>
</evidence>
<evidence type="ECO:0000313" key="2">
    <source>
        <dbReference type="EMBL" id="KRN06149.1"/>
    </source>
</evidence>
<dbReference type="Gene3D" id="3.40.50.720">
    <property type="entry name" value="NAD(P)-binding Rossmann-like Domain"/>
    <property type="match status" value="1"/>
</dbReference>
<sequence>MSKLIVTGVDGNFGRETARVIQKLVSKEKLVFCSFDPTVLEQYAEQGIETHTTNFNSVDGLEEAFASGEKLLLISMPFVGVKRQAAHRNVVEGAKKAGVKQIVYTSLVNADDPSNPSIEKIDHAYTERYIKDSGMDYIFLRNSQYAEAMITNYFTYANGDGVLKNNQGDGKMAYISRKDCAKAAAFALASEKYKNKVLNINGSELLTIKDFVEIGNEVTQNTVVYRQISDEENYRIFDKMGVPRTTEGKFKKGSEAPFSSDGMVTFGQAIRKGKMDEFTDDFKQLTGDDPLTVRYMFEHSNNFQIGERHSKDS</sequence>